<evidence type="ECO:0000313" key="1">
    <source>
        <dbReference type="EMBL" id="EIT70477.1"/>
    </source>
</evidence>
<protein>
    <submittedName>
        <fullName evidence="1">Phenol hydroxylase region</fullName>
    </submittedName>
</protein>
<dbReference type="STRING" id="1172194.WQQ_06140"/>
<dbReference type="Proteomes" id="UP000003704">
    <property type="component" value="Unassembled WGS sequence"/>
</dbReference>
<dbReference type="Gene3D" id="3.10.20.560">
    <property type="entry name" value="Phenol hydroxylase"/>
    <property type="match status" value="1"/>
</dbReference>
<dbReference type="EMBL" id="AKGD01000001">
    <property type="protein sequence ID" value="EIT70477.1"/>
    <property type="molecule type" value="Genomic_DNA"/>
</dbReference>
<name>I7ZFM1_9GAMM</name>
<dbReference type="InterPro" id="IPR043010">
    <property type="entry name" value="Phenol_hydroxylase_sf"/>
</dbReference>
<organism evidence="1 2">
    <name type="scientific">Hydrocarboniphaga effusa AP103</name>
    <dbReference type="NCBI Taxonomy" id="1172194"/>
    <lineage>
        <taxon>Bacteria</taxon>
        <taxon>Pseudomonadati</taxon>
        <taxon>Pseudomonadota</taxon>
        <taxon>Gammaproteobacteria</taxon>
        <taxon>Nevskiales</taxon>
        <taxon>Nevskiaceae</taxon>
        <taxon>Hydrocarboniphaga</taxon>
    </lineage>
</organism>
<gene>
    <name evidence="1" type="ORF">WQQ_06140</name>
</gene>
<comment type="caution">
    <text evidence="1">The sequence shown here is derived from an EMBL/GenBank/DDBJ whole genome shotgun (WGS) entry which is preliminary data.</text>
</comment>
<dbReference type="AlphaFoldDB" id="I7ZFM1"/>
<reference evidence="1 2" key="1">
    <citation type="journal article" date="2012" name="J. Bacteriol.">
        <title>Genome Sequence of n-Alkane-Degrading Hydrocarboniphaga effusa Strain AP103T (ATCC BAA-332T).</title>
        <authorList>
            <person name="Chang H.K."/>
            <person name="Zylstra G.J."/>
            <person name="Chae J.C."/>
        </authorList>
    </citation>
    <scope>NUCLEOTIDE SEQUENCE [LARGE SCALE GENOMIC DNA]</scope>
    <source>
        <strain evidence="1 2">AP103</strain>
    </source>
</reference>
<keyword evidence="2" id="KW-1185">Reference proteome</keyword>
<sequence>MMDSVDKFHGQQLLYIGWEDHLMYCAPLCIPVNPQTPFRALTEQVIPSLYPEHPDTPKLRWDKVQWFRSGQPFTPDPALSLVENGLGHKAVIRFRAPSLSGINGSCS</sequence>
<dbReference type="InterPro" id="IPR006756">
    <property type="entry name" value="Phenol_hydroxylase"/>
</dbReference>
<dbReference type="Pfam" id="PF04663">
    <property type="entry name" value="Phenol_monoox"/>
    <property type="match status" value="1"/>
</dbReference>
<evidence type="ECO:0000313" key="2">
    <source>
        <dbReference type="Proteomes" id="UP000003704"/>
    </source>
</evidence>
<dbReference type="GO" id="GO:0018662">
    <property type="term" value="F:phenol 2-monooxygenase activity"/>
    <property type="evidence" value="ECO:0007669"/>
    <property type="project" value="InterPro"/>
</dbReference>
<accession>I7ZFM1</accession>
<proteinExistence type="predicted"/>
<dbReference type="PATRIC" id="fig|1172194.4.peg.587"/>